<dbReference type="EMBL" id="JAEPRD010000102">
    <property type="protein sequence ID" value="KAG2198985.1"/>
    <property type="molecule type" value="Genomic_DNA"/>
</dbReference>
<gene>
    <name evidence="2" type="ORF">INT47_013169</name>
</gene>
<accession>A0A8H7QVF7</accession>
<proteinExistence type="predicted"/>
<dbReference type="OrthoDB" id="10009287at2759"/>
<name>A0A8H7QVF7_9FUNG</name>
<evidence type="ECO:0000313" key="2">
    <source>
        <dbReference type="EMBL" id="KAG2198985.1"/>
    </source>
</evidence>
<dbReference type="AlphaFoldDB" id="A0A8H7QVF7"/>
<evidence type="ECO:0000313" key="3">
    <source>
        <dbReference type="Proteomes" id="UP000603453"/>
    </source>
</evidence>
<dbReference type="Proteomes" id="UP000603453">
    <property type="component" value="Unassembled WGS sequence"/>
</dbReference>
<feature type="region of interest" description="Disordered" evidence="1">
    <location>
        <begin position="72"/>
        <end position="92"/>
    </location>
</feature>
<keyword evidence="3" id="KW-1185">Reference proteome</keyword>
<protein>
    <submittedName>
        <fullName evidence="2">Uncharacterized protein</fullName>
    </submittedName>
</protein>
<evidence type="ECO:0000256" key="1">
    <source>
        <dbReference type="SAM" id="MobiDB-lite"/>
    </source>
</evidence>
<reference evidence="2" key="1">
    <citation type="submission" date="2020-12" db="EMBL/GenBank/DDBJ databases">
        <title>Metabolic potential, ecology and presence of endohyphal bacteria is reflected in genomic diversity of Mucoromycotina.</title>
        <authorList>
            <person name="Muszewska A."/>
            <person name="Okrasinska A."/>
            <person name="Steczkiewicz K."/>
            <person name="Drgas O."/>
            <person name="Orlowska M."/>
            <person name="Perlinska-Lenart U."/>
            <person name="Aleksandrzak-Piekarczyk T."/>
            <person name="Szatraj K."/>
            <person name="Zielenkiewicz U."/>
            <person name="Pilsyk S."/>
            <person name="Malc E."/>
            <person name="Mieczkowski P."/>
            <person name="Kruszewska J.S."/>
            <person name="Biernat P."/>
            <person name="Pawlowska J."/>
        </authorList>
    </citation>
    <scope>NUCLEOTIDE SEQUENCE</scope>
    <source>
        <strain evidence="2">WA0000017839</strain>
    </source>
</reference>
<comment type="caution">
    <text evidence="2">The sequence shown here is derived from an EMBL/GenBank/DDBJ whole genome shotgun (WGS) entry which is preliminary data.</text>
</comment>
<sequence>MDMVSVSRRKYNLYKLFILYWAQSPHSKGAELLYRHVLQKPQEEKREEECEGIEVTRKETVYSYMDGYQPPHLLASNHSSDDDDSVKSGIITHAPTTTIVEKEV</sequence>
<organism evidence="2 3">
    <name type="scientific">Mucor saturninus</name>
    <dbReference type="NCBI Taxonomy" id="64648"/>
    <lineage>
        <taxon>Eukaryota</taxon>
        <taxon>Fungi</taxon>
        <taxon>Fungi incertae sedis</taxon>
        <taxon>Mucoromycota</taxon>
        <taxon>Mucoromycotina</taxon>
        <taxon>Mucoromycetes</taxon>
        <taxon>Mucorales</taxon>
        <taxon>Mucorineae</taxon>
        <taxon>Mucoraceae</taxon>
        <taxon>Mucor</taxon>
    </lineage>
</organism>